<dbReference type="InterPro" id="IPR036457">
    <property type="entry name" value="PPM-type-like_dom_sf"/>
</dbReference>
<sequence length="321" mass="36869">MSQEFETVFLEPVIQEQKTHEVTIEHGVLQMNKEQDFTASGKGIDAESNEPFDWAFEADGHGTNTIINMVREKFAHATVDFANPVSFINKRESLKALQEELCQRKLFRESSGCTAILTKIYKNRFTIECVGDSFVFVTQNNIPVWRNTLHKWGNLAEQERLHKLDSSIHTQPSSCSRVLSSDAMCQVPAYYVVFPPYSKQLALTQALGHDNVTGIHPETVTMEIEPGQEYRIVAFSDGVGDMLIHDDSADLETVLKMDYRDILQFAENRWRQEWHPVHVQRPDIKYPKMKWTKNSDYDDVSTFVVKIVPNVYTDEQLAFSI</sequence>
<feature type="domain" description="PPM-type phosphatase" evidence="1">
    <location>
        <begin position="25"/>
        <end position="307"/>
    </location>
</feature>
<proteinExistence type="predicted"/>
<dbReference type="Pfam" id="PF00481">
    <property type="entry name" value="PP2C"/>
    <property type="match status" value="1"/>
</dbReference>
<dbReference type="PROSITE" id="PS51746">
    <property type="entry name" value="PPM_2"/>
    <property type="match status" value="1"/>
</dbReference>
<dbReference type="SUPFAM" id="SSF81606">
    <property type="entry name" value="PP2C-like"/>
    <property type="match status" value="1"/>
</dbReference>
<dbReference type="AlphaFoldDB" id="A0A6C0ARL1"/>
<evidence type="ECO:0000313" key="2">
    <source>
        <dbReference type="EMBL" id="QHS82549.1"/>
    </source>
</evidence>
<dbReference type="EMBL" id="MN740803">
    <property type="protein sequence ID" value="QHS82549.1"/>
    <property type="molecule type" value="Genomic_DNA"/>
</dbReference>
<protein>
    <recommendedName>
        <fullName evidence="1">PPM-type phosphatase domain-containing protein</fullName>
    </recommendedName>
</protein>
<accession>A0A6C0ARL1</accession>
<evidence type="ECO:0000259" key="1">
    <source>
        <dbReference type="PROSITE" id="PS51746"/>
    </source>
</evidence>
<organism evidence="2">
    <name type="scientific">viral metagenome</name>
    <dbReference type="NCBI Taxonomy" id="1070528"/>
    <lineage>
        <taxon>unclassified sequences</taxon>
        <taxon>metagenomes</taxon>
        <taxon>organismal metagenomes</taxon>
    </lineage>
</organism>
<dbReference type="Gene3D" id="3.60.40.10">
    <property type="entry name" value="PPM-type phosphatase domain"/>
    <property type="match status" value="1"/>
</dbReference>
<dbReference type="InterPro" id="IPR001932">
    <property type="entry name" value="PPM-type_phosphatase-like_dom"/>
</dbReference>
<reference evidence="2" key="1">
    <citation type="journal article" date="2020" name="Nature">
        <title>Giant virus diversity and host interactions through global metagenomics.</title>
        <authorList>
            <person name="Schulz F."/>
            <person name="Roux S."/>
            <person name="Paez-Espino D."/>
            <person name="Jungbluth S."/>
            <person name="Walsh D.A."/>
            <person name="Denef V.J."/>
            <person name="McMahon K.D."/>
            <person name="Konstantinidis K.T."/>
            <person name="Eloe-Fadrosh E.A."/>
            <person name="Kyrpides N.C."/>
            <person name="Woyke T."/>
        </authorList>
    </citation>
    <scope>NUCLEOTIDE SEQUENCE</scope>
    <source>
        <strain evidence="2">GVMAG-S-1101171-111</strain>
    </source>
</reference>
<name>A0A6C0ARL1_9ZZZZ</name>